<dbReference type="Proteomes" id="UP000218267">
    <property type="component" value="Chromosome"/>
</dbReference>
<organism evidence="1 2">
    <name type="scientific">Labilibaculum antarcticum</name>
    <dbReference type="NCBI Taxonomy" id="1717717"/>
    <lineage>
        <taxon>Bacteria</taxon>
        <taxon>Pseudomonadati</taxon>
        <taxon>Bacteroidota</taxon>
        <taxon>Bacteroidia</taxon>
        <taxon>Marinilabiliales</taxon>
        <taxon>Marinifilaceae</taxon>
        <taxon>Labilibaculum</taxon>
    </lineage>
</organism>
<protein>
    <submittedName>
        <fullName evidence="1">Uncharacterized protein</fullName>
    </submittedName>
</protein>
<dbReference type="EMBL" id="AP018042">
    <property type="protein sequence ID" value="BAX78818.1"/>
    <property type="molecule type" value="Genomic_DNA"/>
</dbReference>
<evidence type="ECO:0000313" key="2">
    <source>
        <dbReference type="Proteomes" id="UP000218267"/>
    </source>
</evidence>
<sequence>MLSAEIFNYSKTKQVLVEPDYYVWGLSVVVWNREIPRILFPSLLNASEAKLIHLNKITIYRLKVSNIQE</sequence>
<dbReference type="AlphaFoldDB" id="A0A1Y1CEN5"/>
<proteinExistence type="predicted"/>
<name>A0A1Y1CEN5_9BACT</name>
<keyword evidence="2" id="KW-1185">Reference proteome</keyword>
<accession>A0A1Y1CEN5</accession>
<gene>
    <name evidence="1" type="ORF">ALGA_0424</name>
</gene>
<reference evidence="1 2" key="1">
    <citation type="journal article" date="2018" name="Mar. Genomics">
        <title>Complete genome sequence of Marinifilaceae bacterium strain SPP2, isolated from the Antarctic marine sediment.</title>
        <authorList>
            <person name="Watanabe M."/>
            <person name="Kojima H."/>
            <person name="Fukui M."/>
        </authorList>
    </citation>
    <scope>NUCLEOTIDE SEQUENCE [LARGE SCALE GENOMIC DNA]</scope>
    <source>
        <strain evidence="1 2">SPP2</strain>
    </source>
</reference>
<dbReference type="KEGG" id="mbas:ALGA_0424"/>
<evidence type="ECO:0000313" key="1">
    <source>
        <dbReference type="EMBL" id="BAX78818.1"/>
    </source>
</evidence>
<reference evidence="2" key="2">
    <citation type="journal article" date="2020" name="Antonie Van Leeuwenhoek">
        <title>Labilibaculum antarcticum sp. nov., a novel facultative anaerobic, psychrotorelant bacterium isolated from marine sediment of Antarctica.</title>
        <authorList>
            <person name="Watanabe M."/>
            <person name="Kojima H."/>
            <person name="Fukui M."/>
        </authorList>
    </citation>
    <scope>NUCLEOTIDE SEQUENCE [LARGE SCALE GENOMIC DNA]</scope>
    <source>
        <strain evidence="2">SPP2</strain>
    </source>
</reference>